<evidence type="ECO:0000313" key="6">
    <source>
        <dbReference type="Proteomes" id="UP000600865"/>
    </source>
</evidence>
<dbReference type="CDD" id="cd00761">
    <property type="entry name" value="Glyco_tranf_GTA_type"/>
    <property type="match status" value="1"/>
</dbReference>
<keyword evidence="6" id="KW-1185">Reference proteome</keyword>
<dbReference type="InterPro" id="IPR029044">
    <property type="entry name" value="Nucleotide-diphossugar_trans"/>
</dbReference>
<evidence type="ECO:0000256" key="3">
    <source>
        <dbReference type="ARBA" id="ARBA00022679"/>
    </source>
</evidence>
<keyword evidence="2" id="KW-0328">Glycosyltransferase</keyword>
<dbReference type="InterPro" id="IPR001173">
    <property type="entry name" value="Glyco_trans_2-like"/>
</dbReference>
<dbReference type="PANTHER" id="PTHR43179:SF12">
    <property type="entry name" value="GALACTOFURANOSYLTRANSFERASE GLFT2"/>
    <property type="match status" value="1"/>
</dbReference>
<gene>
    <name evidence="5" type="primary">hfsG</name>
    <name evidence="5" type="ORF">GCM10011309_11020</name>
</gene>
<organism evidence="5 6">
    <name type="scientific">Litorimonas cladophorae</name>
    <dbReference type="NCBI Taxonomy" id="1220491"/>
    <lineage>
        <taxon>Bacteria</taxon>
        <taxon>Pseudomonadati</taxon>
        <taxon>Pseudomonadota</taxon>
        <taxon>Alphaproteobacteria</taxon>
        <taxon>Maricaulales</taxon>
        <taxon>Robiginitomaculaceae</taxon>
    </lineage>
</organism>
<name>A0A918KGP6_9PROT</name>
<keyword evidence="3 5" id="KW-0808">Transferase</keyword>
<dbReference type="GO" id="GO:0016757">
    <property type="term" value="F:glycosyltransferase activity"/>
    <property type="evidence" value="ECO:0007669"/>
    <property type="project" value="UniProtKB-KW"/>
</dbReference>
<evidence type="ECO:0000256" key="2">
    <source>
        <dbReference type="ARBA" id="ARBA00022676"/>
    </source>
</evidence>
<dbReference type="Proteomes" id="UP000600865">
    <property type="component" value="Unassembled WGS sequence"/>
</dbReference>
<dbReference type="AlphaFoldDB" id="A0A918KGP6"/>
<protein>
    <submittedName>
        <fullName evidence="5">Glycosyl transferase</fullName>
    </submittedName>
</protein>
<feature type="domain" description="Glycosyltransferase 2-like" evidence="4">
    <location>
        <begin position="19"/>
        <end position="151"/>
    </location>
</feature>
<comment type="caution">
    <text evidence="5">The sequence shown here is derived from an EMBL/GenBank/DDBJ whole genome shotgun (WGS) entry which is preliminary data.</text>
</comment>
<sequence>MTILNIISTSYNATRPTLSVLIPFFKDDASALLRALDQETTTHPVEILIYDDGTGDAELTDAMSAVVNDCQGAARLITNSENQGRSAARNALCDNARADWVLFLDADMLPAKSEFLQSYLTLMNTADADVIFGGFQVEPKAENPDRDIHRALSEVSDCLSLAQRQAAGPQYVASSNLCVRRNVLAQQPFDGGFSGWGWEDSEWAARVSKHFKLVHADNPAIHLGLETTDTMLRRFATSGANYRRFIDAHPDLAPQLSLYKISKKLGRLPGQSLMRPVLKLCVKIRVLPMRLRLLALKLWRASHYAEALS</sequence>
<accession>A0A918KGP6</accession>
<proteinExistence type="inferred from homology"/>
<dbReference type="RefSeq" id="WP_189582439.1">
    <property type="nucleotide sequence ID" value="NZ_BMYV01000001.1"/>
</dbReference>
<dbReference type="PANTHER" id="PTHR43179">
    <property type="entry name" value="RHAMNOSYLTRANSFERASE WBBL"/>
    <property type="match status" value="1"/>
</dbReference>
<dbReference type="Pfam" id="PF00535">
    <property type="entry name" value="Glycos_transf_2"/>
    <property type="match status" value="1"/>
</dbReference>
<dbReference type="EMBL" id="BMYV01000001">
    <property type="protein sequence ID" value="GGX62841.1"/>
    <property type="molecule type" value="Genomic_DNA"/>
</dbReference>
<evidence type="ECO:0000259" key="4">
    <source>
        <dbReference type="Pfam" id="PF00535"/>
    </source>
</evidence>
<evidence type="ECO:0000256" key="1">
    <source>
        <dbReference type="ARBA" id="ARBA00006739"/>
    </source>
</evidence>
<reference evidence="5 6" key="1">
    <citation type="journal article" date="2014" name="Int. J. Syst. Evol. Microbiol.">
        <title>Complete genome sequence of Corynebacterium casei LMG S-19264T (=DSM 44701T), isolated from a smear-ripened cheese.</title>
        <authorList>
            <consortium name="US DOE Joint Genome Institute (JGI-PGF)"/>
            <person name="Walter F."/>
            <person name="Albersmeier A."/>
            <person name="Kalinowski J."/>
            <person name="Ruckert C."/>
        </authorList>
    </citation>
    <scope>NUCLEOTIDE SEQUENCE [LARGE SCALE GENOMIC DNA]</scope>
    <source>
        <strain evidence="5 6">KCTC 23968</strain>
    </source>
</reference>
<dbReference type="SUPFAM" id="SSF53448">
    <property type="entry name" value="Nucleotide-diphospho-sugar transferases"/>
    <property type="match status" value="1"/>
</dbReference>
<evidence type="ECO:0000313" key="5">
    <source>
        <dbReference type="EMBL" id="GGX62841.1"/>
    </source>
</evidence>
<comment type="similarity">
    <text evidence="1">Belongs to the glycosyltransferase 2 family.</text>
</comment>
<dbReference type="Gene3D" id="3.90.550.10">
    <property type="entry name" value="Spore Coat Polysaccharide Biosynthesis Protein SpsA, Chain A"/>
    <property type="match status" value="1"/>
</dbReference>